<reference evidence="1 2" key="1">
    <citation type="submission" date="2016-06" db="EMBL/GenBank/DDBJ databases">
        <title>Three novel species with peptidoglycan cell walls form the new genus Lacunisphaera gen. nov. in the family Opitutaceae of the verrucomicrobial subdivision 4.</title>
        <authorList>
            <person name="Rast P."/>
            <person name="Gloeckner I."/>
            <person name="Jogler M."/>
            <person name="Boedeker C."/>
            <person name="Jeske O."/>
            <person name="Wiegand S."/>
            <person name="Reinhardt R."/>
            <person name="Schumann P."/>
            <person name="Rohde M."/>
            <person name="Spring S."/>
            <person name="Gloeckner F.O."/>
            <person name="Jogler C."/>
        </authorList>
    </citation>
    <scope>NUCLEOTIDE SEQUENCE [LARGE SCALE GENOMIC DNA]</scope>
    <source>
        <strain evidence="1 2">IG16b</strain>
    </source>
</reference>
<accession>A0A1D8AXV4</accession>
<evidence type="ECO:0000313" key="1">
    <source>
        <dbReference type="EMBL" id="AOS45723.1"/>
    </source>
</evidence>
<name>A0A1D8AXV4_9BACT</name>
<dbReference type="Proteomes" id="UP000095228">
    <property type="component" value="Chromosome"/>
</dbReference>
<dbReference type="AlphaFoldDB" id="A0A1D8AXV4"/>
<protein>
    <submittedName>
        <fullName evidence="1">Uncharacterized protein</fullName>
    </submittedName>
</protein>
<proteinExistence type="predicted"/>
<sequence length="90" mass="9688">MQRAVLHGLPVVKLAPSGRVLPAPHGLFLDGTGLNEQEATEVLARCMETHGALPIVREPSATAEMAALRQRLSSYQQEFTLAAATRLAVR</sequence>
<evidence type="ECO:0000313" key="2">
    <source>
        <dbReference type="Proteomes" id="UP000095228"/>
    </source>
</evidence>
<keyword evidence="2" id="KW-1185">Reference proteome</keyword>
<dbReference type="KEGG" id="obg:Verru16b_02810"/>
<gene>
    <name evidence="1" type="ORF">Verru16b_02810</name>
</gene>
<dbReference type="EMBL" id="CP016094">
    <property type="protein sequence ID" value="AOS45723.1"/>
    <property type="molecule type" value="Genomic_DNA"/>
</dbReference>
<organism evidence="1 2">
    <name type="scientific">Lacunisphaera limnophila</name>
    <dbReference type="NCBI Taxonomy" id="1838286"/>
    <lineage>
        <taxon>Bacteria</taxon>
        <taxon>Pseudomonadati</taxon>
        <taxon>Verrucomicrobiota</taxon>
        <taxon>Opitutia</taxon>
        <taxon>Opitutales</taxon>
        <taxon>Opitutaceae</taxon>
        <taxon>Lacunisphaera</taxon>
    </lineage>
</organism>